<evidence type="ECO:0000313" key="8">
    <source>
        <dbReference type="Proteomes" id="UP000031599"/>
    </source>
</evidence>
<dbReference type="PANTHER" id="PTHR36234:SF5">
    <property type="entry name" value="LYSYL ENDOPEPTIDASE"/>
    <property type="match status" value="1"/>
</dbReference>
<comment type="caution">
    <text evidence="7">The sequence shown here is derived from an EMBL/GenBank/DDBJ whole genome shotgun (WGS) entry which is preliminary data.</text>
</comment>
<comment type="similarity">
    <text evidence="1 6">Belongs to the peptidase S1B family.</text>
</comment>
<dbReference type="GO" id="GO:0008236">
    <property type="term" value="F:serine-type peptidase activity"/>
    <property type="evidence" value="ECO:0007669"/>
    <property type="project" value="UniProtKB-KW"/>
</dbReference>
<keyword evidence="2 6" id="KW-0645">Protease</keyword>
<evidence type="ECO:0000256" key="2">
    <source>
        <dbReference type="ARBA" id="ARBA00022670"/>
    </source>
</evidence>
<proteinExistence type="inferred from homology"/>
<sequence length="568" mass="60837">MPERTVDVGNFLPTWFLRVGFERARSVARIEIIDDGKTYFGTGFMVSPSLLMTNHHVLPSVAAARGARVFFDFEDDEHGRQLSPQVFVLQPDRYLFGDPVLDFALVAIDGDPGARWGAIPLCHAPTGVDVGARVNLIQHPRGGRKQVVIQGNHITKVVKSAIHYLADTEGGSSGSPVFNARWELVALHHWGGTRDNVGVRSDVILKFLTVAGSHRGGSPLLRELLDSVGGSGDFGLFATTGLTAPVAKLEDRGTPPARTMLDWMGGAEFLDPGHWDLGPLFVGLTDLTVEHQRVKLDAIVSVVVEAGADFMVLEGIPSALRAGLSQLLGHAGFGTLELGSHALLCLDPAVDAEPCAPDEATAEAAGSVCNGRRVLPEGFVRLQITLARPGASGSRALYLIYVEILAGRDLPSRAHRNELARVLGELALASGRDVVVLGLLAGVLDRPGLCELVAPPELTIMAAPTRAGDDYDVGAIAWIGDGLGADLEHVYCWPDVRTLRLDPKVERHEFDRRVQLGPELSAAGAPLLLRGRFGELERGAAPLPASAEPAPREIEINGYVRSLVVRDK</sequence>
<reference evidence="7 8" key="1">
    <citation type="submission" date="2014-12" db="EMBL/GenBank/DDBJ databases">
        <title>Genome assembly of Enhygromyxa salina DSM 15201.</title>
        <authorList>
            <person name="Sharma G."/>
            <person name="Subramanian S."/>
        </authorList>
    </citation>
    <scope>NUCLEOTIDE SEQUENCE [LARGE SCALE GENOMIC DNA]</scope>
    <source>
        <strain evidence="7 8">DSM 15201</strain>
    </source>
</reference>
<dbReference type="PANTHER" id="PTHR36234">
    <property type="entry name" value="LYSYL ENDOPEPTIDASE"/>
    <property type="match status" value="1"/>
</dbReference>
<evidence type="ECO:0000313" key="7">
    <source>
        <dbReference type="EMBL" id="KIG18485.1"/>
    </source>
</evidence>
<dbReference type="Pfam" id="PF13365">
    <property type="entry name" value="Trypsin_2"/>
    <property type="match status" value="1"/>
</dbReference>
<dbReference type="InterPro" id="IPR009003">
    <property type="entry name" value="Peptidase_S1_PA"/>
</dbReference>
<dbReference type="EMBL" id="JMCC02000011">
    <property type="protein sequence ID" value="KIG18485.1"/>
    <property type="molecule type" value="Genomic_DNA"/>
</dbReference>
<keyword evidence="4 6" id="KW-0378">Hydrolase</keyword>
<organism evidence="7 8">
    <name type="scientific">Enhygromyxa salina</name>
    <dbReference type="NCBI Taxonomy" id="215803"/>
    <lineage>
        <taxon>Bacteria</taxon>
        <taxon>Pseudomonadati</taxon>
        <taxon>Myxococcota</taxon>
        <taxon>Polyangia</taxon>
        <taxon>Nannocystales</taxon>
        <taxon>Nannocystaceae</taxon>
        <taxon>Enhygromyxa</taxon>
    </lineage>
</organism>
<evidence type="ECO:0000256" key="1">
    <source>
        <dbReference type="ARBA" id="ARBA00008764"/>
    </source>
</evidence>
<evidence type="ECO:0000256" key="4">
    <source>
        <dbReference type="ARBA" id="ARBA00022801"/>
    </source>
</evidence>
<keyword evidence="3" id="KW-0732">Signal</keyword>
<dbReference type="EC" id="3.4.21.-" evidence="6"/>
<evidence type="ECO:0000256" key="6">
    <source>
        <dbReference type="RuleBase" id="RU004296"/>
    </source>
</evidence>
<evidence type="ECO:0000256" key="5">
    <source>
        <dbReference type="ARBA" id="ARBA00022825"/>
    </source>
</evidence>
<dbReference type="PRINTS" id="PR00839">
    <property type="entry name" value="V8PROTEASE"/>
</dbReference>
<dbReference type="InterPro" id="IPR008256">
    <property type="entry name" value="Peptidase_S1B"/>
</dbReference>
<dbReference type="Gene3D" id="2.40.10.10">
    <property type="entry name" value="Trypsin-like serine proteases"/>
    <property type="match status" value="2"/>
</dbReference>
<keyword evidence="5 6" id="KW-0720">Serine protease</keyword>
<dbReference type="GO" id="GO:0006508">
    <property type="term" value="P:proteolysis"/>
    <property type="evidence" value="ECO:0007669"/>
    <property type="project" value="UniProtKB-KW"/>
</dbReference>
<dbReference type="SUPFAM" id="SSF50494">
    <property type="entry name" value="Trypsin-like serine proteases"/>
    <property type="match status" value="1"/>
</dbReference>
<name>A0A0C2DAD4_9BACT</name>
<gene>
    <name evidence="7" type="ORF">DB30_00770</name>
</gene>
<dbReference type="Proteomes" id="UP000031599">
    <property type="component" value="Unassembled WGS sequence"/>
</dbReference>
<evidence type="ECO:0000256" key="3">
    <source>
        <dbReference type="ARBA" id="ARBA00022729"/>
    </source>
</evidence>
<accession>A0A0C2DAD4</accession>
<protein>
    <recommendedName>
        <fullName evidence="6">Serine protease</fullName>
        <ecNumber evidence="6">3.4.21.-</ecNumber>
    </recommendedName>
</protein>
<dbReference type="InterPro" id="IPR043504">
    <property type="entry name" value="Peptidase_S1_PA_chymotrypsin"/>
</dbReference>
<dbReference type="AlphaFoldDB" id="A0A0C2DAD4"/>